<keyword evidence="1" id="KW-1133">Transmembrane helix</keyword>
<evidence type="ECO:0000313" key="3">
    <source>
        <dbReference type="Proteomes" id="UP001565236"/>
    </source>
</evidence>
<gene>
    <name evidence="2" type="ORF">AALT52_10330</name>
</gene>
<dbReference type="EMBL" id="JBCLUF010000067">
    <property type="protein sequence ID" value="MEY8663241.1"/>
    <property type="molecule type" value="Genomic_DNA"/>
</dbReference>
<dbReference type="Proteomes" id="UP001565236">
    <property type="component" value="Unassembled WGS sequence"/>
</dbReference>
<protein>
    <submittedName>
        <fullName evidence="2">Super-infection exclusion protein B</fullName>
    </submittedName>
</protein>
<reference evidence="2 3" key="1">
    <citation type="submission" date="2024-03" db="EMBL/GenBank/DDBJ databases">
        <title>Mouse gut bacterial collection (mGBC) of GemPharmatech.</title>
        <authorList>
            <person name="He Y."/>
            <person name="Dong L."/>
            <person name="Wu D."/>
            <person name="Gao X."/>
            <person name="Lin Z."/>
        </authorList>
    </citation>
    <scope>NUCLEOTIDE SEQUENCE [LARGE SCALE GENOMIC DNA]</scope>
    <source>
        <strain evidence="2 3">15-30</strain>
    </source>
</reference>
<keyword evidence="1" id="KW-0472">Membrane</keyword>
<accession>A0ABV4DV13</accession>
<keyword evidence="3" id="KW-1185">Reference proteome</keyword>
<sequence length="178" mass="21273">MLNIKAIISILKLSIKEHFILYFFAFLMLMGNLFEKALHLEWLYNNSAWIIPLLTLFFIAILTGEFLESRQREFAEKKVFKKVHWKKHHKQLQYKNYILNLKGRKKTIVYSMYESDRHRGYLNIYDSDVLDLLGHEVIIPPSKRILVDHYSKVIKHNEIQQLFILAPMAVQIIEENLL</sequence>
<proteinExistence type="predicted"/>
<dbReference type="Pfam" id="PF14163">
    <property type="entry name" value="SieB"/>
    <property type="match status" value="1"/>
</dbReference>
<name>A0ABV4DV13_9LACO</name>
<dbReference type="InterPro" id="IPR025982">
    <property type="entry name" value="SieB"/>
</dbReference>
<evidence type="ECO:0000256" key="1">
    <source>
        <dbReference type="SAM" id="Phobius"/>
    </source>
</evidence>
<comment type="caution">
    <text evidence="2">The sequence shown here is derived from an EMBL/GenBank/DDBJ whole genome shotgun (WGS) entry which is preliminary data.</text>
</comment>
<organism evidence="2 3">
    <name type="scientific">Ligilactobacillus faecis</name>
    <dbReference type="NCBI Taxonomy" id="762833"/>
    <lineage>
        <taxon>Bacteria</taxon>
        <taxon>Bacillati</taxon>
        <taxon>Bacillota</taxon>
        <taxon>Bacilli</taxon>
        <taxon>Lactobacillales</taxon>
        <taxon>Lactobacillaceae</taxon>
        <taxon>Ligilactobacillus</taxon>
    </lineage>
</organism>
<feature type="transmembrane region" description="Helical" evidence="1">
    <location>
        <begin position="20"/>
        <end position="37"/>
    </location>
</feature>
<feature type="transmembrane region" description="Helical" evidence="1">
    <location>
        <begin position="49"/>
        <end position="67"/>
    </location>
</feature>
<dbReference type="RefSeq" id="WP_280606682.1">
    <property type="nucleotide sequence ID" value="NZ_CP123639.1"/>
</dbReference>
<evidence type="ECO:0000313" key="2">
    <source>
        <dbReference type="EMBL" id="MEY8663241.1"/>
    </source>
</evidence>
<keyword evidence="1" id="KW-0812">Transmembrane</keyword>